<name>A0A5C4R569_9RHOB</name>
<reference evidence="3 4" key="1">
    <citation type="submission" date="2019-06" db="EMBL/GenBank/DDBJ databases">
        <authorList>
            <person name="Li J."/>
        </authorList>
    </citation>
    <scope>NUCLEOTIDE SEQUENCE [LARGE SCALE GENOMIC DNA]</scope>
    <source>
        <strain evidence="3 4">CGMCC 1.8012</strain>
    </source>
</reference>
<keyword evidence="2" id="KW-1133">Transmembrane helix</keyword>
<evidence type="ECO:0000256" key="1">
    <source>
        <dbReference type="SAM" id="MobiDB-lite"/>
    </source>
</evidence>
<feature type="compositionally biased region" description="Low complexity" evidence="1">
    <location>
        <begin position="426"/>
        <end position="437"/>
    </location>
</feature>
<organism evidence="3 4">
    <name type="scientific">Paracoccus haeundaensis</name>
    <dbReference type="NCBI Taxonomy" id="225362"/>
    <lineage>
        <taxon>Bacteria</taxon>
        <taxon>Pseudomonadati</taxon>
        <taxon>Pseudomonadota</taxon>
        <taxon>Alphaproteobacteria</taxon>
        <taxon>Rhodobacterales</taxon>
        <taxon>Paracoccaceae</taxon>
        <taxon>Paracoccus</taxon>
    </lineage>
</organism>
<feature type="compositionally biased region" description="Basic and acidic residues" evidence="1">
    <location>
        <begin position="231"/>
        <end position="417"/>
    </location>
</feature>
<keyword evidence="2" id="KW-0812">Transmembrane</keyword>
<dbReference type="RefSeq" id="WP_139598780.1">
    <property type="nucleotide sequence ID" value="NZ_VDDC01000018.1"/>
</dbReference>
<sequence length="613" mass="63113">MDEREGRIGYWVSGVAHGSLILWAILGGALFRPQPSPMVRTTQVSTISGAEFEAMAAAARGAGPVGADSTAVATLPDPVDPAEDGAARPVDAIPPQSGQAAALEQPDTAESVPDLSDFAPAAPVEVATDLPAPRPNQTDGAETAPQVPDTPPAPVAEAQPNRPALPTPDAAAVPVAPRSALALDASRRPEVRPADLVESFNRRVAEAAAAEADRQAAAERERQAAADAAAEAERQAAAEAEQERRAAAEAAEERRAEAARQAAEEERQAADAAAEAERRAAAEAEAARRAAAEAAAEEERRAEAARQAAEAERLAAEEAERQAAEEAERRAAAEAEEERRAAAAAEEERRAEAARQAEEAERQAAAEAERRAAAEAEEERRAAAEAAERQAEAERQAAAEQAAREAADRQALEDALRDAQGGAGGQDAASGSDTAGSPSQTIEGGSGASAGLDPLAAALAGAMAGTGAAADPANDPSGPPADMMQLTPSPIQATPLPDAAQGLPLGDPLTLSERDGLRFAIQDCWNLGALSVEASQMTVSVGFTLSPDGVPDQNSMRIAGYQGGSESAAQQGFEVARRAILMCGRAGFDLPASKYGRWRDVVVDFRPDGVAFQ</sequence>
<keyword evidence="2" id="KW-0472">Membrane</keyword>
<protein>
    <submittedName>
        <fullName evidence="3">Protein TolA</fullName>
    </submittedName>
</protein>
<dbReference type="Proteomes" id="UP000304880">
    <property type="component" value="Unassembled WGS sequence"/>
</dbReference>
<feature type="region of interest" description="Disordered" evidence="1">
    <location>
        <begin position="68"/>
        <end position="115"/>
    </location>
</feature>
<evidence type="ECO:0000256" key="2">
    <source>
        <dbReference type="SAM" id="Phobius"/>
    </source>
</evidence>
<feature type="region of interest" description="Disordered" evidence="1">
    <location>
        <begin position="466"/>
        <end position="507"/>
    </location>
</feature>
<accession>A0A5C4R569</accession>
<dbReference type="AlphaFoldDB" id="A0A5C4R569"/>
<proteinExistence type="predicted"/>
<dbReference type="EMBL" id="VDDC01000018">
    <property type="protein sequence ID" value="TNH39123.1"/>
    <property type="molecule type" value="Genomic_DNA"/>
</dbReference>
<feature type="transmembrane region" description="Helical" evidence="2">
    <location>
        <begin position="9"/>
        <end position="31"/>
    </location>
</feature>
<feature type="region of interest" description="Disordered" evidence="1">
    <location>
        <begin position="211"/>
        <end position="449"/>
    </location>
</feature>
<evidence type="ECO:0000313" key="3">
    <source>
        <dbReference type="EMBL" id="TNH39123.1"/>
    </source>
</evidence>
<keyword evidence="4" id="KW-1185">Reference proteome</keyword>
<comment type="caution">
    <text evidence="3">The sequence shown here is derived from an EMBL/GenBank/DDBJ whole genome shotgun (WGS) entry which is preliminary data.</text>
</comment>
<feature type="compositionally biased region" description="Basic and acidic residues" evidence="1">
    <location>
        <begin position="211"/>
        <end position="224"/>
    </location>
</feature>
<gene>
    <name evidence="3" type="ORF">FHD67_11565</name>
</gene>
<dbReference type="SUPFAM" id="SSF74653">
    <property type="entry name" value="TolA/TonB C-terminal domain"/>
    <property type="match status" value="1"/>
</dbReference>
<feature type="region of interest" description="Disordered" evidence="1">
    <location>
        <begin position="128"/>
        <end position="173"/>
    </location>
</feature>
<evidence type="ECO:0000313" key="4">
    <source>
        <dbReference type="Proteomes" id="UP000304880"/>
    </source>
</evidence>